<keyword evidence="1" id="KW-0547">Nucleotide-binding</keyword>
<evidence type="ECO:0000259" key="3">
    <source>
        <dbReference type="PROSITE" id="PS50011"/>
    </source>
</evidence>
<evidence type="ECO:0000313" key="4">
    <source>
        <dbReference type="EMBL" id="KAE8327307.1"/>
    </source>
</evidence>
<protein>
    <submittedName>
        <fullName evidence="4">Kinase-like domain-containing protein</fullName>
    </submittedName>
</protein>
<accession>A0A5N6X263</accession>
<dbReference type="InterPro" id="IPR000719">
    <property type="entry name" value="Prot_kinase_dom"/>
</dbReference>
<dbReference type="InterPro" id="IPR050198">
    <property type="entry name" value="Non-receptor_tyrosine_kinases"/>
</dbReference>
<dbReference type="Gene3D" id="1.10.510.10">
    <property type="entry name" value="Transferase(Phosphotransferase) domain 1"/>
    <property type="match status" value="1"/>
</dbReference>
<keyword evidence="2" id="KW-0067">ATP-binding</keyword>
<dbReference type="InterPro" id="IPR011009">
    <property type="entry name" value="Kinase-like_dom_sf"/>
</dbReference>
<dbReference type="Pfam" id="PF07714">
    <property type="entry name" value="PK_Tyr_Ser-Thr"/>
    <property type="match status" value="1"/>
</dbReference>
<proteinExistence type="predicted"/>
<keyword evidence="4" id="KW-0808">Transferase</keyword>
<gene>
    <name evidence="4" type="ORF">BDV39DRAFT_205161</name>
</gene>
<dbReference type="GO" id="GO:0005524">
    <property type="term" value="F:ATP binding"/>
    <property type="evidence" value="ECO:0007669"/>
    <property type="project" value="UniProtKB-KW"/>
</dbReference>
<dbReference type="AlphaFoldDB" id="A0A5N6X263"/>
<name>A0A5N6X263_9EURO</name>
<organism evidence="4 5">
    <name type="scientific">Aspergillus sergii</name>
    <dbReference type="NCBI Taxonomy" id="1034303"/>
    <lineage>
        <taxon>Eukaryota</taxon>
        <taxon>Fungi</taxon>
        <taxon>Dikarya</taxon>
        <taxon>Ascomycota</taxon>
        <taxon>Pezizomycotina</taxon>
        <taxon>Eurotiomycetes</taxon>
        <taxon>Eurotiomycetidae</taxon>
        <taxon>Eurotiales</taxon>
        <taxon>Aspergillaceae</taxon>
        <taxon>Aspergillus</taxon>
        <taxon>Aspergillus subgen. Circumdati</taxon>
    </lineage>
</organism>
<dbReference type="Proteomes" id="UP000325945">
    <property type="component" value="Unassembled WGS sequence"/>
</dbReference>
<dbReference type="InterPro" id="IPR001245">
    <property type="entry name" value="Ser-Thr/Tyr_kinase_cat_dom"/>
</dbReference>
<dbReference type="GO" id="GO:0004672">
    <property type="term" value="F:protein kinase activity"/>
    <property type="evidence" value="ECO:0007669"/>
    <property type="project" value="InterPro"/>
</dbReference>
<sequence>MPPIFEVLTQRCGYYVARTEQIAASSSRPENIINIGQFTTVHRLNGRTIRKIPSDKSGIYSNRAAEIEAQVYRHLRGQKRIARCLQCSDNYIDLRYETNGDLEAYLRNHCPSDRFRHRIARQAIEAVIFIHKKNAIHSDLSARQFLVDQRGNARLSDFGGSSLQGWDAIIMENATHFLRRDEDAPKTV</sequence>
<dbReference type="PANTHER" id="PTHR24418">
    <property type="entry name" value="TYROSINE-PROTEIN KINASE"/>
    <property type="match status" value="1"/>
</dbReference>
<evidence type="ECO:0000256" key="2">
    <source>
        <dbReference type="ARBA" id="ARBA00022840"/>
    </source>
</evidence>
<feature type="domain" description="Protein kinase" evidence="3">
    <location>
        <begin position="27"/>
        <end position="188"/>
    </location>
</feature>
<evidence type="ECO:0000256" key="1">
    <source>
        <dbReference type="ARBA" id="ARBA00022741"/>
    </source>
</evidence>
<evidence type="ECO:0000313" key="5">
    <source>
        <dbReference type="Proteomes" id="UP000325945"/>
    </source>
</evidence>
<keyword evidence="4" id="KW-0418">Kinase</keyword>
<dbReference type="SUPFAM" id="SSF56112">
    <property type="entry name" value="Protein kinase-like (PK-like)"/>
    <property type="match status" value="1"/>
</dbReference>
<dbReference type="PROSITE" id="PS50011">
    <property type="entry name" value="PROTEIN_KINASE_DOM"/>
    <property type="match status" value="1"/>
</dbReference>
<dbReference type="EMBL" id="ML741793">
    <property type="protein sequence ID" value="KAE8327307.1"/>
    <property type="molecule type" value="Genomic_DNA"/>
</dbReference>
<keyword evidence="5" id="KW-1185">Reference proteome</keyword>
<reference evidence="5" key="1">
    <citation type="submission" date="2019-04" db="EMBL/GenBank/DDBJ databases">
        <title>Friends and foes A comparative genomics studyof 23 Aspergillus species from section Flavi.</title>
        <authorList>
            <consortium name="DOE Joint Genome Institute"/>
            <person name="Kjaerbolling I."/>
            <person name="Vesth T."/>
            <person name="Frisvad J.C."/>
            <person name="Nybo J.L."/>
            <person name="Theobald S."/>
            <person name="Kildgaard S."/>
            <person name="Isbrandt T."/>
            <person name="Kuo A."/>
            <person name="Sato A."/>
            <person name="Lyhne E.K."/>
            <person name="Kogle M.E."/>
            <person name="Wiebenga A."/>
            <person name="Kun R.S."/>
            <person name="Lubbers R.J."/>
            <person name="Makela M.R."/>
            <person name="Barry K."/>
            <person name="Chovatia M."/>
            <person name="Clum A."/>
            <person name="Daum C."/>
            <person name="Haridas S."/>
            <person name="He G."/>
            <person name="LaButti K."/>
            <person name="Lipzen A."/>
            <person name="Mondo S."/>
            <person name="Riley R."/>
            <person name="Salamov A."/>
            <person name="Simmons B.A."/>
            <person name="Magnuson J.K."/>
            <person name="Henrissat B."/>
            <person name="Mortensen U.H."/>
            <person name="Larsen T.O."/>
            <person name="Devries R.P."/>
            <person name="Grigoriev I.V."/>
            <person name="Machida M."/>
            <person name="Baker S.E."/>
            <person name="Andersen M.R."/>
        </authorList>
    </citation>
    <scope>NUCLEOTIDE SEQUENCE [LARGE SCALE GENOMIC DNA]</scope>
    <source>
        <strain evidence="5">CBS 130017</strain>
    </source>
</reference>